<sequence length="54" mass="6070">MLKDISQPHMHNLHINGRNIYTSRGLILSTDHAIVPLSTQVSGFHCLHNLQPVN</sequence>
<evidence type="ECO:0000313" key="2">
    <source>
        <dbReference type="Proteomes" id="UP001519460"/>
    </source>
</evidence>
<comment type="caution">
    <text evidence="1">The sequence shown here is derived from an EMBL/GenBank/DDBJ whole genome shotgun (WGS) entry which is preliminary data.</text>
</comment>
<gene>
    <name evidence="1" type="ORF">BaRGS_00003949</name>
</gene>
<protein>
    <submittedName>
        <fullName evidence="1">Uncharacterized protein</fullName>
    </submittedName>
</protein>
<reference evidence="1 2" key="1">
    <citation type="journal article" date="2023" name="Sci. Data">
        <title>Genome assembly of the Korean intertidal mud-creeper Batillaria attramentaria.</title>
        <authorList>
            <person name="Patra A.K."/>
            <person name="Ho P.T."/>
            <person name="Jun S."/>
            <person name="Lee S.J."/>
            <person name="Kim Y."/>
            <person name="Won Y.J."/>
        </authorList>
    </citation>
    <scope>NUCLEOTIDE SEQUENCE [LARGE SCALE GENOMIC DNA]</scope>
    <source>
        <strain evidence="1">Wonlab-2016</strain>
    </source>
</reference>
<keyword evidence="2" id="KW-1185">Reference proteome</keyword>
<accession>A0ABD0M076</accession>
<feature type="non-terminal residue" evidence="1">
    <location>
        <position position="54"/>
    </location>
</feature>
<name>A0ABD0M076_9CAEN</name>
<organism evidence="1 2">
    <name type="scientific">Batillaria attramentaria</name>
    <dbReference type="NCBI Taxonomy" id="370345"/>
    <lineage>
        <taxon>Eukaryota</taxon>
        <taxon>Metazoa</taxon>
        <taxon>Spiralia</taxon>
        <taxon>Lophotrochozoa</taxon>
        <taxon>Mollusca</taxon>
        <taxon>Gastropoda</taxon>
        <taxon>Caenogastropoda</taxon>
        <taxon>Sorbeoconcha</taxon>
        <taxon>Cerithioidea</taxon>
        <taxon>Batillariidae</taxon>
        <taxon>Batillaria</taxon>
    </lineage>
</organism>
<proteinExistence type="predicted"/>
<dbReference type="Proteomes" id="UP001519460">
    <property type="component" value="Unassembled WGS sequence"/>
</dbReference>
<dbReference type="EMBL" id="JACVVK020000013">
    <property type="protein sequence ID" value="KAK7504921.1"/>
    <property type="molecule type" value="Genomic_DNA"/>
</dbReference>
<evidence type="ECO:0000313" key="1">
    <source>
        <dbReference type="EMBL" id="KAK7504921.1"/>
    </source>
</evidence>
<dbReference type="AlphaFoldDB" id="A0ABD0M076"/>